<dbReference type="PANTHER" id="PTHR30160">
    <property type="entry name" value="TETRAACYLDISACCHARIDE 4'-KINASE-RELATED"/>
    <property type="match status" value="1"/>
</dbReference>
<gene>
    <name evidence="3" type="ORF">GALL_277070</name>
</gene>
<accession>A0A1J5R358</accession>
<evidence type="ECO:0000313" key="3">
    <source>
        <dbReference type="EMBL" id="OIQ90369.1"/>
    </source>
</evidence>
<dbReference type="InterPro" id="IPR051199">
    <property type="entry name" value="LPS_LOS_Heptosyltrfase"/>
</dbReference>
<sequence>MKSLFDSPVIDKVFVSEFPMGTNKNLTMAGLRSLFQSIYGLRNLDITVSCDFMGDFREVLLCNIVCNGRHYTPSWAPGHPMADMVRGNRFLINGVKVPAGVGSIYTAYRLFSKEIVDELGGQGDEIRFSSVKSCPKPGGKQINSQIIVGLHPFTSLKWREWPLARWCQLAEHIIASGWRVCIFTSADRQVEAEEIRFRNGGAPALVCVPFWKLGNEIEKVQLFVGMDSLGVHLASLKGVKTVMINGPTVPNMWLPEDGVGVWNSGGCDKYPCMNTPSCLGKKDEVACIRVISVDEVFAKMKEILNVRATQERVILDQTAR</sequence>
<dbReference type="InterPro" id="IPR002201">
    <property type="entry name" value="Glyco_trans_9"/>
</dbReference>
<dbReference type="SUPFAM" id="SSF53756">
    <property type="entry name" value="UDP-Glycosyltransferase/glycogen phosphorylase"/>
    <property type="match status" value="1"/>
</dbReference>
<protein>
    <submittedName>
        <fullName evidence="3">Glycosyltransferase family 9 (Heptosyltransferase)</fullName>
    </submittedName>
</protein>
<dbReference type="GO" id="GO:0005829">
    <property type="term" value="C:cytosol"/>
    <property type="evidence" value="ECO:0007669"/>
    <property type="project" value="TreeGrafter"/>
</dbReference>
<dbReference type="GO" id="GO:0009244">
    <property type="term" value="P:lipopolysaccharide core region biosynthetic process"/>
    <property type="evidence" value="ECO:0007669"/>
    <property type="project" value="TreeGrafter"/>
</dbReference>
<dbReference type="EMBL" id="MLJW01000294">
    <property type="protein sequence ID" value="OIQ90369.1"/>
    <property type="molecule type" value="Genomic_DNA"/>
</dbReference>
<organism evidence="3">
    <name type="scientific">mine drainage metagenome</name>
    <dbReference type="NCBI Taxonomy" id="410659"/>
    <lineage>
        <taxon>unclassified sequences</taxon>
        <taxon>metagenomes</taxon>
        <taxon>ecological metagenomes</taxon>
    </lineage>
</organism>
<evidence type="ECO:0000256" key="2">
    <source>
        <dbReference type="ARBA" id="ARBA00022679"/>
    </source>
</evidence>
<dbReference type="GO" id="GO:0008713">
    <property type="term" value="F:ADP-heptose-lipopolysaccharide heptosyltransferase activity"/>
    <property type="evidence" value="ECO:0007669"/>
    <property type="project" value="TreeGrafter"/>
</dbReference>
<dbReference type="AlphaFoldDB" id="A0A1J5R358"/>
<keyword evidence="1" id="KW-0328">Glycosyltransferase</keyword>
<reference evidence="3" key="1">
    <citation type="submission" date="2016-10" db="EMBL/GenBank/DDBJ databases">
        <title>Sequence of Gallionella enrichment culture.</title>
        <authorList>
            <person name="Poehlein A."/>
            <person name="Muehling M."/>
            <person name="Daniel R."/>
        </authorList>
    </citation>
    <scope>NUCLEOTIDE SEQUENCE</scope>
</reference>
<comment type="caution">
    <text evidence="3">The sequence shown here is derived from an EMBL/GenBank/DDBJ whole genome shotgun (WGS) entry which is preliminary data.</text>
</comment>
<name>A0A1J5R358_9ZZZZ</name>
<proteinExistence type="predicted"/>
<dbReference type="Gene3D" id="3.40.50.2000">
    <property type="entry name" value="Glycogen Phosphorylase B"/>
    <property type="match status" value="1"/>
</dbReference>
<keyword evidence="2 3" id="KW-0808">Transferase</keyword>
<dbReference type="Pfam" id="PF01075">
    <property type="entry name" value="Glyco_transf_9"/>
    <property type="match status" value="1"/>
</dbReference>
<evidence type="ECO:0000256" key="1">
    <source>
        <dbReference type="ARBA" id="ARBA00022676"/>
    </source>
</evidence>